<evidence type="ECO:0000313" key="7">
    <source>
        <dbReference type="Proteomes" id="UP001168146"/>
    </source>
</evidence>
<dbReference type="GO" id="GO:0004066">
    <property type="term" value="F:asparagine synthase (glutamine-hydrolyzing) activity"/>
    <property type="evidence" value="ECO:0007669"/>
    <property type="project" value="InterPro"/>
</dbReference>
<gene>
    <name evidence="6" type="ORF">LTR82_013585</name>
</gene>
<accession>A0AAN6FEZ3</accession>
<keyword evidence="1" id="KW-0028">Amino-acid biosynthesis</keyword>
<dbReference type="PANTHER" id="PTHR45937">
    <property type="entry name" value="ASPARAGINE SYNTHETASE DOMAIN-CONTAINING PROTEIN 1"/>
    <property type="match status" value="1"/>
</dbReference>
<dbReference type="InterPro" id="IPR051857">
    <property type="entry name" value="Asn_synthetase_domain"/>
</dbReference>
<dbReference type="InterPro" id="IPR029055">
    <property type="entry name" value="Ntn_hydrolases_N"/>
</dbReference>
<dbReference type="Pfam" id="PF00733">
    <property type="entry name" value="Asn_synthase"/>
    <property type="match status" value="2"/>
</dbReference>
<feature type="domain" description="Glutamine amidotransferase type-2" evidence="5">
    <location>
        <begin position="2"/>
        <end position="207"/>
    </location>
</feature>
<dbReference type="AlphaFoldDB" id="A0AAN6FEZ3"/>
<comment type="caution">
    <text evidence="6">The sequence shown here is derived from an EMBL/GenBank/DDBJ whole genome shotgun (WGS) entry which is preliminary data.</text>
</comment>
<feature type="compositionally biased region" description="Polar residues" evidence="4">
    <location>
        <begin position="30"/>
        <end position="50"/>
    </location>
</feature>
<dbReference type="PANTHER" id="PTHR45937:SF1">
    <property type="entry name" value="ASPARAGINE SYNTHETASE DOMAIN-CONTAINING PROTEIN 1"/>
    <property type="match status" value="1"/>
</dbReference>
<evidence type="ECO:0000256" key="1">
    <source>
        <dbReference type="ARBA" id="ARBA00022605"/>
    </source>
</evidence>
<dbReference type="PROSITE" id="PS51278">
    <property type="entry name" value="GATASE_TYPE_2"/>
    <property type="match status" value="1"/>
</dbReference>
<protein>
    <recommendedName>
        <fullName evidence="5">Glutamine amidotransferase type-2 domain-containing protein</fullName>
    </recommendedName>
</protein>
<evidence type="ECO:0000313" key="6">
    <source>
        <dbReference type="EMBL" id="KAK0313154.1"/>
    </source>
</evidence>
<dbReference type="SUPFAM" id="SSF56235">
    <property type="entry name" value="N-terminal nucleophile aminohydrolases (Ntn hydrolases)"/>
    <property type="match status" value="1"/>
</dbReference>
<dbReference type="Gene3D" id="3.40.50.620">
    <property type="entry name" value="HUPs"/>
    <property type="match status" value="1"/>
</dbReference>
<dbReference type="InterPro" id="IPR017932">
    <property type="entry name" value="GATase_2_dom"/>
</dbReference>
<feature type="region of interest" description="Disordered" evidence="4">
    <location>
        <begin position="26"/>
        <end position="50"/>
    </location>
</feature>
<organism evidence="6 7">
    <name type="scientific">Friedmanniomyces endolithicus</name>
    <dbReference type="NCBI Taxonomy" id="329885"/>
    <lineage>
        <taxon>Eukaryota</taxon>
        <taxon>Fungi</taxon>
        <taxon>Dikarya</taxon>
        <taxon>Ascomycota</taxon>
        <taxon>Pezizomycotina</taxon>
        <taxon>Dothideomycetes</taxon>
        <taxon>Dothideomycetidae</taxon>
        <taxon>Mycosphaerellales</taxon>
        <taxon>Teratosphaeriaceae</taxon>
        <taxon>Friedmanniomyces</taxon>
    </lineage>
</organism>
<keyword evidence="3" id="KW-0315">Glutamine amidotransferase</keyword>
<proteinExistence type="predicted"/>
<keyword evidence="2" id="KW-0061">Asparagine biosynthesis</keyword>
<dbReference type="EMBL" id="JASUXU010000061">
    <property type="protein sequence ID" value="KAK0313154.1"/>
    <property type="molecule type" value="Genomic_DNA"/>
</dbReference>
<evidence type="ECO:0000256" key="2">
    <source>
        <dbReference type="ARBA" id="ARBA00022888"/>
    </source>
</evidence>
<reference evidence="6" key="1">
    <citation type="submission" date="2021-12" db="EMBL/GenBank/DDBJ databases">
        <title>Black yeast isolated from Biological Soil Crust.</title>
        <authorList>
            <person name="Kurbessoian T."/>
        </authorList>
    </citation>
    <scope>NUCLEOTIDE SEQUENCE</scope>
    <source>
        <strain evidence="6">CCFEE 5208</strain>
    </source>
</reference>
<dbReference type="Gene3D" id="3.60.20.10">
    <property type="entry name" value="Glutamine Phosphoribosylpyrophosphate, subunit 1, domain 1"/>
    <property type="match status" value="1"/>
</dbReference>
<evidence type="ECO:0000259" key="5">
    <source>
        <dbReference type="PROSITE" id="PS51278"/>
    </source>
</evidence>
<dbReference type="GO" id="GO:0006529">
    <property type="term" value="P:asparagine biosynthetic process"/>
    <property type="evidence" value="ECO:0007669"/>
    <property type="project" value="UniProtKB-KW"/>
</dbReference>
<evidence type="ECO:0000256" key="3">
    <source>
        <dbReference type="ARBA" id="ARBA00022962"/>
    </source>
</evidence>
<dbReference type="InterPro" id="IPR014729">
    <property type="entry name" value="Rossmann-like_a/b/a_fold"/>
</dbReference>
<evidence type="ECO:0000256" key="4">
    <source>
        <dbReference type="SAM" id="MobiDB-lite"/>
    </source>
</evidence>
<sequence length="590" mass="64813">MCGIWCAISTQRPVWPCAETLRQLERRGPDSSSRSHVTLERTTSAGQPETTHITFHSTVLSLRGHVTVEQPYKSSSGSSLCWNGEAWEFAGHSPLLRNDTEAVARLLESETCTYSETVSRSDAVERRAHSTAKTLACIAGPYAMVYHDSSNAILYFGRDFLGRRSLLTRTASDGTLLLSSVAGVVGGEDETAWSEVEADGLCYVDLKPSGAGCDSPYVIKKVPYHLANSNARVSGSSVGWLSTITFARAHSKRILSATHTRLDVSAPAIRHLEELLTSSLRRRLENIRMTDTVPPISHLAILFSGGLDCTVLARLAHDIYPTHQSIDLLNVAFENPRVHKSNFPGSTSAYELCPDRITGRASHAELMRVCPDRSWVFIAIDVPYAETMAHRQTVVDLMQPHNTEMDLSISFALYFASRGIGSTSSSSNMPASDAVYTTGAKVLLSGLGADELFGGYQRHATAFSRKGFTGLLDELDLDIGRLGKRNLGRDDRVISNWGREARYPFLDEDLLAWAMATPVTEKCGFGESEVSREEMEDESELLEPGKKVLRCLAWKLGMQQVAKEKKRAIQFGARTAKMETGKTKGTQLLS</sequence>
<dbReference type="Proteomes" id="UP001168146">
    <property type="component" value="Unassembled WGS sequence"/>
</dbReference>
<dbReference type="InterPro" id="IPR001962">
    <property type="entry name" value="Asn_synthase"/>
</dbReference>
<dbReference type="CDD" id="cd01991">
    <property type="entry name" value="Asn_synthase_B_C"/>
    <property type="match status" value="1"/>
</dbReference>
<name>A0AAN6FEZ3_9PEZI</name>
<dbReference type="SUPFAM" id="SSF52402">
    <property type="entry name" value="Adenine nucleotide alpha hydrolases-like"/>
    <property type="match status" value="1"/>
</dbReference>